<protein>
    <recommendedName>
        <fullName evidence="2">Reverse transcriptase Ty1/copia-type domain-containing protein</fullName>
    </recommendedName>
</protein>
<dbReference type="EMBL" id="HBHI01020236">
    <property type="protein sequence ID" value="CAD9683540.1"/>
    <property type="molecule type" value="Transcribed_RNA"/>
</dbReference>
<evidence type="ECO:0000313" key="1">
    <source>
        <dbReference type="EMBL" id="CAD9683540.1"/>
    </source>
</evidence>
<dbReference type="CDD" id="cd09272">
    <property type="entry name" value="RNase_HI_RT_Ty1"/>
    <property type="match status" value="1"/>
</dbReference>
<gene>
    <name evidence="1" type="ORF">EANT1437_LOCUS10349</name>
</gene>
<organism evidence="1">
    <name type="scientific">Eucampia antarctica</name>
    <dbReference type="NCBI Taxonomy" id="49252"/>
    <lineage>
        <taxon>Eukaryota</taxon>
        <taxon>Sar</taxon>
        <taxon>Stramenopiles</taxon>
        <taxon>Ochrophyta</taxon>
        <taxon>Bacillariophyta</taxon>
        <taxon>Mediophyceae</taxon>
        <taxon>Biddulphiophycidae</taxon>
        <taxon>Hemiaulales</taxon>
        <taxon>Hemiaulaceae</taxon>
        <taxon>Eucampia</taxon>
    </lineage>
</organism>
<dbReference type="PANTHER" id="PTHR11439:SF479">
    <property type="entry name" value="CYSTEINE-RICH RLK (RECEPTOR-LIKE PROTEIN KINASE) 8"/>
    <property type="match status" value="1"/>
</dbReference>
<dbReference type="PANTHER" id="PTHR11439">
    <property type="entry name" value="GAG-POL-RELATED RETROTRANSPOSON"/>
    <property type="match status" value="1"/>
</dbReference>
<dbReference type="AlphaFoldDB" id="A0A7S2RXH7"/>
<reference evidence="1" key="1">
    <citation type="submission" date="2021-01" db="EMBL/GenBank/DDBJ databases">
        <authorList>
            <person name="Corre E."/>
            <person name="Pelletier E."/>
            <person name="Niang G."/>
            <person name="Scheremetjew M."/>
            <person name="Finn R."/>
            <person name="Kale V."/>
            <person name="Holt S."/>
            <person name="Cochrane G."/>
            <person name="Meng A."/>
            <person name="Brown T."/>
            <person name="Cohen L."/>
        </authorList>
    </citation>
    <scope>NUCLEOTIDE SEQUENCE</scope>
    <source>
        <strain evidence="1">CCMP1452</strain>
    </source>
</reference>
<evidence type="ECO:0008006" key="2">
    <source>
        <dbReference type="Google" id="ProtNLM"/>
    </source>
</evidence>
<sequence length="185" mass="21786">MNDVVVPTHWRRLMRVIKFALNTKEKILRFDILDRKMKDKVWTLKAFCDGNWEGCSDYRKDITGYCIYFMGCLVAWNSRGQKNVTLSSSEAEYVVLSEVYCEIMFMRMILEFMGVKVKKPITVNCDTFRTVFLANNVKMGARSKHIDIKYHFVQEFMIDSTVEKEFGRSKDNDSYIFTKNVSKET</sequence>
<accession>A0A7S2RXH7</accession>
<proteinExistence type="predicted"/>
<name>A0A7S2RXH7_9STRA</name>